<organism evidence="2 3">
    <name type="scientific">Campylobacter upsaliensis JV21</name>
    <dbReference type="NCBI Taxonomy" id="888826"/>
    <lineage>
        <taxon>Bacteria</taxon>
        <taxon>Pseudomonadati</taxon>
        <taxon>Campylobacterota</taxon>
        <taxon>Epsilonproteobacteria</taxon>
        <taxon>Campylobacterales</taxon>
        <taxon>Campylobacteraceae</taxon>
        <taxon>Campylobacter</taxon>
    </lineage>
</organism>
<dbReference type="Proteomes" id="UP000005813">
    <property type="component" value="Unassembled WGS sequence"/>
</dbReference>
<gene>
    <name evidence="2" type="ORF">HMPREF9400_1630</name>
</gene>
<keyword evidence="1" id="KW-1133">Transmembrane helix</keyword>
<name>A0A828QVC1_CAMUP</name>
<reference evidence="2 3" key="1">
    <citation type="submission" date="2010-12" db="EMBL/GenBank/DDBJ databases">
        <authorList>
            <person name="Muzny D."/>
            <person name="Qin X."/>
            <person name="Buhay C."/>
            <person name="Dugan-Rocha S."/>
            <person name="Ding Y."/>
            <person name="Chen G."/>
            <person name="Hawes A."/>
            <person name="Holder M."/>
            <person name="Jhangiani S."/>
            <person name="Johnson A."/>
            <person name="Khan Z."/>
            <person name="Li Z."/>
            <person name="Liu W."/>
            <person name="Liu X."/>
            <person name="Perez L."/>
            <person name="Shen H."/>
            <person name="Wang Q."/>
            <person name="Watt J."/>
            <person name="Xi L."/>
            <person name="Xin Y."/>
            <person name="Zhou J."/>
            <person name="Deng J."/>
            <person name="Jiang H."/>
            <person name="Liu Y."/>
            <person name="Qu J."/>
            <person name="Song X.-Z."/>
            <person name="Zhang L."/>
            <person name="Villasana D."/>
            <person name="Johnson A."/>
            <person name="Liu J."/>
            <person name="Liyanage D."/>
            <person name="Lorensuhewa L."/>
            <person name="Robinson T."/>
            <person name="Song A."/>
            <person name="Song B.-B."/>
            <person name="Dinh H."/>
            <person name="Thornton R."/>
            <person name="Coyle M."/>
            <person name="Francisco L."/>
            <person name="Jackson L."/>
            <person name="Javaid M."/>
            <person name="Korchina V."/>
            <person name="Kovar C."/>
            <person name="Mata R."/>
            <person name="Mathew T."/>
            <person name="Ngo R."/>
            <person name="Nguyen L."/>
            <person name="Nguyen N."/>
            <person name="Okwuonu G."/>
            <person name="Ongeri F."/>
            <person name="Pham C."/>
            <person name="Simmons D."/>
            <person name="Wilczek-Boney K."/>
            <person name="Hale W."/>
            <person name="Jakkamsetti A."/>
            <person name="Pham P."/>
            <person name="Ruth R."/>
            <person name="San Lucas F."/>
            <person name="Warren J."/>
            <person name="Zhang J."/>
            <person name="Zhao Z."/>
            <person name="Zhou C."/>
            <person name="Zhu D."/>
            <person name="Lee S."/>
            <person name="Bess C."/>
            <person name="Blankenburg K."/>
            <person name="Forbes L."/>
            <person name="Fu Q."/>
            <person name="Gubbala S."/>
            <person name="Hirani K."/>
            <person name="Jayaseelan J.C."/>
            <person name="Lara F."/>
            <person name="Munidasa M."/>
            <person name="Palculict T."/>
            <person name="Patil S."/>
            <person name="Pu L.-L."/>
            <person name="Saada N."/>
            <person name="Tang L."/>
            <person name="Weissenberger G."/>
            <person name="Zhu Y."/>
            <person name="Hemphill L."/>
            <person name="Shang Y."/>
            <person name="Youmans B."/>
            <person name="Ayvaz T."/>
            <person name="Ross M."/>
            <person name="Santibanez J."/>
            <person name="Aqrawi P."/>
            <person name="Gross S."/>
            <person name="Joshi V."/>
            <person name="Fowler G."/>
            <person name="Nazareth L."/>
            <person name="Reid J."/>
            <person name="Worley K."/>
            <person name="Petrosino J."/>
            <person name="Highlander S."/>
            <person name="Gibbs R."/>
        </authorList>
    </citation>
    <scope>NUCLEOTIDE SEQUENCE [LARGE SCALE GENOMIC DNA]</scope>
    <source>
        <strain evidence="2 3">JV21</strain>
    </source>
</reference>
<comment type="caution">
    <text evidence="2">The sequence shown here is derived from an EMBL/GenBank/DDBJ whole genome shotgun (WGS) entry which is preliminary data.</text>
</comment>
<evidence type="ECO:0000313" key="3">
    <source>
        <dbReference type="Proteomes" id="UP000005813"/>
    </source>
</evidence>
<accession>A0A828QVC1</accession>
<keyword evidence="1" id="KW-0812">Transmembrane</keyword>
<sequence>MSKKTQGIEYEGLANYYKRTQMKDAFTMQYHLKQNIYYFLASKTHLVFLALCYLLTSDFESFIYIYPFGTLLLYRFAFNISKNDNAYKSVFLLKFWVKLLEKLREKS</sequence>
<proteinExistence type="predicted"/>
<keyword evidence="1" id="KW-0472">Membrane</keyword>
<feature type="transmembrane region" description="Helical" evidence="1">
    <location>
        <begin position="36"/>
        <end position="56"/>
    </location>
</feature>
<dbReference type="EMBL" id="AEPU01000034">
    <property type="protein sequence ID" value="EFU71149.1"/>
    <property type="molecule type" value="Genomic_DNA"/>
</dbReference>
<evidence type="ECO:0000256" key="1">
    <source>
        <dbReference type="SAM" id="Phobius"/>
    </source>
</evidence>
<evidence type="ECO:0000313" key="2">
    <source>
        <dbReference type="EMBL" id="EFU71149.1"/>
    </source>
</evidence>
<feature type="transmembrane region" description="Helical" evidence="1">
    <location>
        <begin position="62"/>
        <end position="78"/>
    </location>
</feature>
<dbReference type="AlphaFoldDB" id="A0A828QVC1"/>
<protein>
    <submittedName>
        <fullName evidence="2">Uncharacterized protein</fullName>
    </submittedName>
</protein>